<dbReference type="EMBL" id="CP000472">
    <property type="protein sequence ID" value="ACJ29280.1"/>
    <property type="molecule type" value="Genomic_DNA"/>
</dbReference>
<protein>
    <submittedName>
        <fullName evidence="1">DsrH like protein</fullName>
    </submittedName>
</protein>
<evidence type="ECO:0000313" key="2">
    <source>
        <dbReference type="Proteomes" id="UP000000753"/>
    </source>
</evidence>
<accession>B8CP36</accession>
<dbReference type="KEGG" id="swp:swp_2541"/>
<dbReference type="Gene3D" id="3.40.1260.10">
    <property type="entry name" value="DsrEFH-like"/>
    <property type="match status" value="1"/>
</dbReference>
<dbReference type="PANTHER" id="PTHR37526:SF1">
    <property type="entry name" value="PROTEIN TUSB"/>
    <property type="match status" value="1"/>
</dbReference>
<dbReference type="PANTHER" id="PTHR37526">
    <property type="entry name" value="PROTEIN TUSB"/>
    <property type="match status" value="1"/>
</dbReference>
<sequence>MILHHIQSSPTQSAALKLCLRYINTTDSILLSSNAVNCLLIKEWQSRLNDYNVLVLEDDVIARGLQSRLSAFKMIGYADFVALTLTHNKVICW</sequence>
<dbReference type="SUPFAM" id="SSF75169">
    <property type="entry name" value="DsrEFH-like"/>
    <property type="match status" value="1"/>
</dbReference>
<dbReference type="STRING" id="225849.swp_2541"/>
<keyword evidence="2" id="KW-1185">Reference proteome</keyword>
<dbReference type="eggNOG" id="COG2168">
    <property type="taxonomic scope" value="Bacteria"/>
</dbReference>
<proteinExistence type="predicted"/>
<dbReference type="AlphaFoldDB" id="B8CP36"/>
<reference evidence="1 2" key="1">
    <citation type="journal article" date="2008" name="PLoS ONE">
        <title>Environmental adaptation: genomic analysis of the piezotolerant and psychrotolerant deep-sea iron reducing bacterium Shewanella piezotolerans WP3.</title>
        <authorList>
            <person name="Wang F."/>
            <person name="Wang J."/>
            <person name="Jian H."/>
            <person name="Zhang B."/>
            <person name="Li S."/>
            <person name="Wang F."/>
            <person name="Zeng X."/>
            <person name="Gao L."/>
            <person name="Bartlett D.H."/>
            <person name="Yu J."/>
            <person name="Hu S."/>
            <person name="Xiao X."/>
        </authorList>
    </citation>
    <scope>NUCLEOTIDE SEQUENCE [LARGE SCALE GENOMIC DNA]</scope>
    <source>
        <strain evidence="2">WP3 / JCM 13877</strain>
    </source>
</reference>
<dbReference type="OrthoDB" id="9795117at2"/>
<dbReference type="NCBIfam" id="TIGR03011">
    <property type="entry name" value="sulf_tusB_dsrH"/>
    <property type="match status" value="1"/>
</dbReference>
<dbReference type="InterPro" id="IPR007215">
    <property type="entry name" value="Sulphur_relay_TusB/DsrH"/>
</dbReference>
<dbReference type="GO" id="GO:0002143">
    <property type="term" value="P:tRNA wobble position uridine thiolation"/>
    <property type="evidence" value="ECO:0007669"/>
    <property type="project" value="InterPro"/>
</dbReference>
<dbReference type="RefSeq" id="WP_020912636.1">
    <property type="nucleotide sequence ID" value="NC_011566.1"/>
</dbReference>
<dbReference type="GO" id="GO:1990228">
    <property type="term" value="C:sulfurtransferase complex"/>
    <property type="evidence" value="ECO:0007669"/>
    <property type="project" value="TreeGrafter"/>
</dbReference>
<evidence type="ECO:0000313" key="1">
    <source>
        <dbReference type="EMBL" id="ACJ29280.1"/>
    </source>
</evidence>
<dbReference type="Proteomes" id="UP000000753">
    <property type="component" value="Chromosome"/>
</dbReference>
<dbReference type="HOGENOM" id="CLU_166087_4_1_6"/>
<dbReference type="InterPro" id="IPR027396">
    <property type="entry name" value="DsrEFH-like"/>
</dbReference>
<name>B8CP36_SHEPW</name>
<dbReference type="Pfam" id="PF04077">
    <property type="entry name" value="DsrH"/>
    <property type="match status" value="1"/>
</dbReference>
<gene>
    <name evidence="1" type="ordered locus">swp_2541</name>
</gene>
<organism evidence="1 2">
    <name type="scientific">Shewanella piezotolerans (strain WP3 / JCM 13877)</name>
    <dbReference type="NCBI Taxonomy" id="225849"/>
    <lineage>
        <taxon>Bacteria</taxon>
        <taxon>Pseudomonadati</taxon>
        <taxon>Pseudomonadota</taxon>
        <taxon>Gammaproteobacteria</taxon>
        <taxon>Alteromonadales</taxon>
        <taxon>Shewanellaceae</taxon>
        <taxon>Shewanella</taxon>
    </lineage>
</organism>